<feature type="transmembrane region" description="Helical" evidence="7">
    <location>
        <begin position="105"/>
        <end position="123"/>
    </location>
</feature>
<feature type="transmembrane region" description="Helical" evidence="7">
    <location>
        <begin position="43"/>
        <end position="63"/>
    </location>
</feature>
<dbReference type="PANTHER" id="PTHR30151">
    <property type="entry name" value="ALKANE SULFONATE ABC TRANSPORTER-RELATED, MEMBRANE SUBUNIT"/>
    <property type="match status" value="1"/>
</dbReference>
<keyword evidence="5 7" id="KW-1133">Transmembrane helix</keyword>
<dbReference type="PANTHER" id="PTHR30151:SF38">
    <property type="entry name" value="ALIPHATIC SULFONATES TRANSPORT PERMEASE PROTEIN SSUC-RELATED"/>
    <property type="match status" value="1"/>
</dbReference>
<dbReference type="GO" id="GO:0005886">
    <property type="term" value="C:plasma membrane"/>
    <property type="evidence" value="ECO:0007669"/>
    <property type="project" value="UniProtKB-SubCell"/>
</dbReference>
<evidence type="ECO:0000256" key="7">
    <source>
        <dbReference type="SAM" id="Phobius"/>
    </source>
</evidence>
<evidence type="ECO:0000256" key="4">
    <source>
        <dbReference type="ARBA" id="ARBA00022692"/>
    </source>
</evidence>
<keyword evidence="2" id="KW-0813">Transport</keyword>
<feature type="transmembrane region" description="Helical" evidence="7">
    <location>
        <begin position="135"/>
        <end position="157"/>
    </location>
</feature>
<dbReference type="EMBL" id="CAEZYR010000250">
    <property type="protein sequence ID" value="CAB4777371.1"/>
    <property type="molecule type" value="Genomic_DNA"/>
</dbReference>
<dbReference type="Gene3D" id="1.10.3720.10">
    <property type="entry name" value="MetI-like"/>
    <property type="match status" value="1"/>
</dbReference>
<dbReference type="SUPFAM" id="SSF161098">
    <property type="entry name" value="MetI-like"/>
    <property type="match status" value="1"/>
</dbReference>
<protein>
    <submittedName>
        <fullName evidence="10">Unannotated protein</fullName>
    </submittedName>
</protein>
<dbReference type="AlphaFoldDB" id="A0A6J7HAP1"/>
<dbReference type="InterPro" id="IPR000515">
    <property type="entry name" value="MetI-like"/>
</dbReference>
<dbReference type="EMBL" id="CAFBMH010000073">
    <property type="protein sequence ID" value="CAB4916684.1"/>
    <property type="molecule type" value="Genomic_DNA"/>
</dbReference>
<evidence type="ECO:0000256" key="3">
    <source>
        <dbReference type="ARBA" id="ARBA00022475"/>
    </source>
</evidence>
<evidence type="ECO:0000259" key="8">
    <source>
        <dbReference type="PROSITE" id="PS50928"/>
    </source>
</evidence>
<name>A0A6J7HAP1_9ZZZZ</name>
<comment type="subcellular location">
    <subcellularLocation>
        <location evidence="1">Cell membrane</location>
        <topology evidence="1">Multi-pass membrane protein</topology>
    </subcellularLocation>
</comment>
<gene>
    <name evidence="9" type="ORF">UFOPK2754_03455</name>
    <name evidence="10" type="ORF">UFOPK3543_01855</name>
    <name evidence="11" type="ORF">UFOPK3967_01188</name>
</gene>
<evidence type="ECO:0000313" key="11">
    <source>
        <dbReference type="EMBL" id="CAB4993784.1"/>
    </source>
</evidence>
<organism evidence="10">
    <name type="scientific">freshwater metagenome</name>
    <dbReference type="NCBI Taxonomy" id="449393"/>
    <lineage>
        <taxon>unclassified sequences</taxon>
        <taxon>metagenomes</taxon>
        <taxon>ecological metagenomes</taxon>
    </lineage>
</organism>
<feature type="transmembrane region" description="Helical" evidence="7">
    <location>
        <begin position="163"/>
        <end position="186"/>
    </location>
</feature>
<dbReference type="Pfam" id="PF00528">
    <property type="entry name" value="BPD_transp_1"/>
    <property type="match status" value="1"/>
</dbReference>
<keyword evidence="4 7" id="KW-0812">Transmembrane</keyword>
<dbReference type="GO" id="GO:0055085">
    <property type="term" value="P:transmembrane transport"/>
    <property type="evidence" value="ECO:0007669"/>
    <property type="project" value="InterPro"/>
</dbReference>
<sequence>MVSPHLQAQAVAETDRIESQAKLVREARGIDKDPVGYARRRRILFTILGFGVPILILGFWQIAAQNGWINAKFYPSPLDNLRQLRQMFDKRDFASDLGLTLKRLAWGWLWGSLSGVVFAYVLGMSRVVRAAFEPTLNALYTVPKIALLTPFLIIFGFKDKPVIILISVTVFFFVWVPTQAGVMSVSESYREAATSFGANGWQMFRHVIWPATLPGLFVTLRVAASVSVLSVIGIEFAYAPRSKGLGYVINTARQTFEPRIAYAGIFVAALIGVIFQAIVKQVGHLVVRWEKDDRGAPTV</sequence>
<evidence type="ECO:0000256" key="6">
    <source>
        <dbReference type="ARBA" id="ARBA00023136"/>
    </source>
</evidence>
<evidence type="ECO:0000256" key="1">
    <source>
        <dbReference type="ARBA" id="ARBA00004651"/>
    </source>
</evidence>
<dbReference type="EMBL" id="CAFBOS010000060">
    <property type="protein sequence ID" value="CAB4993784.1"/>
    <property type="molecule type" value="Genomic_DNA"/>
</dbReference>
<evidence type="ECO:0000313" key="10">
    <source>
        <dbReference type="EMBL" id="CAB4916684.1"/>
    </source>
</evidence>
<dbReference type="InterPro" id="IPR035906">
    <property type="entry name" value="MetI-like_sf"/>
</dbReference>
<evidence type="ECO:0000256" key="2">
    <source>
        <dbReference type="ARBA" id="ARBA00022448"/>
    </source>
</evidence>
<dbReference type="PROSITE" id="PS50928">
    <property type="entry name" value="ABC_TM1"/>
    <property type="match status" value="1"/>
</dbReference>
<accession>A0A6J7HAP1</accession>
<keyword evidence="6 7" id="KW-0472">Membrane</keyword>
<proteinExistence type="predicted"/>
<keyword evidence="3" id="KW-1003">Cell membrane</keyword>
<feature type="domain" description="ABC transmembrane type-1" evidence="8">
    <location>
        <begin position="97"/>
        <end position="279"/>
    </location>
</feature>
<reference evidence="10" key="1">
    <citation type="submission" date="2020-05" db="EMBL/GenBank/DDBJ databases">
        <authorList>
            <person name="Chiriac C."/>
            <person name="Salcher M."/>
            <person name="Ghai R."/>
            <person name="Kavagutti S V."/>
        </authorList>
    </citation>
    <scope>NUCLEOTIDE SEQUENCE</scope>
</reference>
<evidence type="ECO:0000313" key="9">
    <source>
        <dbReference type="EMBL" id="CAB4777371.1"/>
    </source>
</evidence>
<evidence type="ECO:0000256" key="5">
    <source>
        <dbReference type="ARBA" id="ARBA00022989"/>
    </source>
</evidence>
<dbReference type="CDD" id="cd06261">
    <property type="entry name" value="TM_PBP2"/>
    <property type="match status" value="1"/>
</dbReference>
<feature type="transmembrane region" description="Helical" evidence="7">
    <location>
        <begin position="260"/>
        <end position="279"/>
    </location>
</feature>